<sequence>MIELRTDDQIANRSSVLSFTDCCAKRIQICAAKNMVNVGDSQKQLWLVSLFSLSSIARSEFPGKMSSIRIGV</sequence>
<dbReference type="AlphaFoldDB" id="A0AA39S752"/>
<proteinExistence type="predicted"/>
<organism evidence="1 2">
    <name type="scientific">Acer saccharum</name>
    <name type="common">Sugar maple</name>
    <dbReference type="NCBI Taxonomy" id="4024"/>
    <lineage>
        <taxon>Eukaryota</taxon>
        <taxon>Viridiplantae</taxon>
        <taxon>Streptophyta</taxon>
        <taxon>Embryophyta</taxon>
        <taxon>Tracheophyta</taxon>
        <taxon>Spermatophyta</taxon>
        <taxon>Magnoliopsida</taxon>
        <taxon>eudicotyledons</taxon>
        <taxon>Gunneridae</taxon>
        <taxon>Pentapetalae</taxon>
        <taxon>rosids</taxon>
        <taxon>malvids</taxon>
        <taxon>Sapindales</taxon>
        <taxon>Sapindaceae</taxon>
        <taxon>Hippocastanoideae</taxon>
        <taxon>Acereae</taxon>
        <taxon>Acer</taxon>
    </lineage>
</organism>
<reference evidence="1" key="2">
    <citation type="submission" date="2023-06" db="EMBL/GenBank/DDBJ databases">
        <authorList>
            <person name="Swenson N.G."/>
            <person name="Wegrzyn J.L."/>
            <person name="Mcevoy S.L."/>
        </authorList>
    </citation>
    <scope>NUCLEOTIDE SEQUENCE</scope>
    <source>
        <strain evidence="1">NS2018</strain>
        <tissue evidence="1">Leaf</tissue>
    </source>
</reference>
<dbReference type="EMBL" id="JAUESC010000382">
    <property type="protein sequence ID" value="KAK0586788.1"/>
    <property type="molecule type" value="Genomic_DNA"/>
</dbReference>
<comment type="caution">
    <text evidence="1">The sequence shown here is derived from an EMBL/GenBank/DDBJ whole genome shotgun (WGS) entry which is preliminary data.</text>
</comment>
<name>A0AA39S752_ACESA</name>
<reference evidence="1" key="1">
    <citation type="journal article" date="2022" name="Plant J.">
        <title>Strategies of tolerance reflected in two North American maple genomes.</title>
        <authorList>
            <person name="McEvoy S.L."/>
            <person name="Sezen U.U."/>
            <person name="Trouern-Trend A."/>
            <person name="McMahon S.M."/>
            <person name="Schaberg P.G."/>
            <person name="Yang J."/>
            <person name="Wegrzyn J.L."/>
            <person name="Swenson N.G."/>
        </authorList>
    </citation>
    <scope>NUCLEOTIDE SEQUENCE</scope>
    <source>
        <strain evidence="1">NS2018</strain>
    </source>
</reference>
<protein>
    <submittedName>
        <fullName evidence="1">Uncharacterized protein</fullName>
    </submittedName>
</protein>
<keyword evidence="2" id="KW-1185">Reference proteome</keyword>
<gene>
    <name evidence="1" type="ORF">LWI29_012378</name>
</gene>
<evidence type="ECO:0000313" key="1">
    <source>
        <dbReference type="EMBL" id="KAK0586788.1"/>
    </source>
</evidence>
<dbReference type="Proteomes" id="UP001168877">
    <property type="component" value="Unassembled WGS sequence"/>
</dbReference>
<accession>A0AA39S752</accession>
<evidence type="ECO:0000313" key="2">
    <source>
        <dbReference type="Proteomes" id="UP001168877"/>
    </source>
</evidence>